<reference evidence="3 4" key="1">
    <citation type="submission" date="2019-11" db="EMBL/GenBank/DDBJ databases">
        <title>Caenimonas koreensis gen. nov., sp. nov., isolated from activated sludge.</title>
        <authorList>
            <person name="Seung H.R."/>
        </authorList>
    </citation>
    <scope>NUCLEOTIDE SEQUENCE [LARGE SCALE GENOMIC DNA]</scope>
    <source>
        <strain evidence="3 4">EMB320</strain>
    </source>
</reference>
<feature type="signal peptide" evidence="2">
    <location>
        <begin position="1"/>
        <end position="22"/>
    </location>
</feature>
<dbReference type="AlphaFoldDB" id="A0A844AWB8"/>
<name>A0A844AWB8_9BURK</name>
<feature type="compositionally biased region" description="Basic and acidic residues" evidence="1">
    <location>
        <begin position="70"/>
        <end position="82"/>
    </location>
</feature>
<dbReference type="EMBL" id="WJBU01000012">
    <property type="protein sequence ID" value="MRD48384.1"/>
    <property type="molecule type" value="Genomic_DNA"/>
</dbReference>
<organism evidence="3 4">
    <name type="scientific">Caenimonas koreensis DSM 17982</name>
    <dbReference type="NCBI Taxonomy" id="1121255"/>
    <lineage>
        <taxon>Bacteria</taxon>
        <taxon>Pseudomonadati</taxon>
        <taxon>Pseudomonadota</taxon>
        <taxon>Betaproteobacteria</taxon>
        <taxon>Burkholderiales</taxon>
        <taxon>Comamonadaceae</taxon>
        <taxon>Caenimonas</taxon>
    </lineage>
</organism>
<feature type="chain" id="PRO_5032986401" description="DUF4124 domain-containing protein" evidence="2">
    <location>
        <begin position="23"/>
        <end position="134"/>
    </location>
</feature>
<feature type="region of interest" description="Disordered" evidence="1">
    <location>
        <begin position="34"/>
        <end position="134"/>
    </location>
</feature>
<dbReference type="Proteomes" id="UP000487350">
    <property type="component" value="Unassembled WGS sequence"/>
</dbReference>
<evidence type="ECO:0008006" key="5">
    <source>
        <dbReference type="Google" id="ProtNLM"/>
    </source>
</evidence>
<protein>
    <recommendedName>
        <fullName evidence="5">DUF4124 domain-containing protein</fullName>
    </recommendedName>
</protein>
<comment type="caution">
    <text evidence="3">The sequence shown here is derived from an EMBL/GenBank/DDBJ whole genome shotgun (WGS) entry which is preliminary data.</text>
</comment>
<keyword evidence="4" id="KW-1185">Reference proteome</keyword>
<proteinExistence type="predicted"/>
<feature type="compositionally biased region" description="Basic and acidic residues" evidence="1">
    <location>
        <begin position="48"/>
        <end position="63"/>
    </location>
</feature>
<evidence type="ECO:0000256" key="2">
    <source>
        <dbReference type="SAM" id="SignalP"/>
    </source>
</evidence>
<gene>
    <name evidence="3" type="ORF">GHT07_13935</name>
</gene>
<evidence type="ECO:0000313" key="4">
    <source>
        <dbReference type="Proteomes" id="UP000487350"/>
    </source>
</evidence>
<sequence>MNRKLVALACCAALATSLSTTAAAQAIYKCGSSYSQSPCEGGTTLHTDASRRETARAPDDMAKRQARLADAMEKARLQEEAKPASVYIPAPKPVSTEETKKIQMTQPGKVKYFTAIAPGEPGDSKKKKKGKKKA</sequence>
<evidence type="ECO:0000313" key="3">
    <source>
        <dbReference type="EMBL" id="MRD48384.1"/>
    </source>
</evidence>
<keyword evidence="2" id="KW-0732">Signal</keyword>
<evidence type="ECO:0000256" key="1">
    <source>
        <dbReference type="SAM" id="MobiDB-lite"/>
    </source>
</evidence>
<accession>A0A844AWB8</accession>
<dbReference type="OrthoDB" id="9154761at2"/>
<dbReference type="RefSeq" id="WP_153585698.1">
    <property type="nucleotide sequence ID" value="NZ_WJBU01000012.1"/>
</dbReference>
<feature type="compositionally biased region" description="Basic residues" evidence="1">
    <location>
        <begin position="125"/>
        <end position="134"/>
    </location>
</feature>